<accession>A0A8S5MK36</accession>
<protein>
    <submittedName>
        <fullName evidence="1">LysW biosynthesis protein LysW</fullName>
    </submittedName>
</protein>
<reference evidence="1" key="1">
    <citation type="journal article" date="2021" name="Proc. Natl. Acad. Sci. U.S.A.">
        <title>A Catalog of Tens of Thousands of Viruses from Human Metagenomes Reveals Hidden Associations with Chronic Diseases.</title>
        <authorList>
            <person name="Tisza M.J."/>
            <person name="Buck C.B."/>
        </authorList>
    </citation>
    <scope>NUCLEOTIDE SEQUENCE</scope>
    <source>
        <strain evidence="1">Ctrpg19</strain>
    </source>
</reference>
<proteinExistence type="predicted"/>
<evidence type="ECO:0000313" key="1">
    <source>
        <dbReference type="EMBL" id="DAD82693.1"/>
    </source>
</evidence>
<organism evidence="1">
    <name type="scientific">Siphoviridae sp. ctrpg19</name>
    <dbReference type="NCBI Taxonomy" id="2826481"/>
    <lineage>
        <taxon>Viruses</taxon>
        <taxon>Duplodnaviria</taxon>
        <taxon>Heunggongvirae</taxon>
        <taxon>Uroviricota</taxon>
        <taxon>Caudoviricetes</taxon>
    </lineage>
</organism>
<sequence>MKELKVDVLSVQGIKSSRKEYNCDNCKKVIKVGDPYSRGYAKVGGRQVSFFVCKKCAKKVFMEEDGDAYIDTRAIFSAYNRLYEDEEG</sequence>
<dbReference type="EMBL" id="BK014923">
    <property type="protein sequence ID" value="DAD82693.1"/>
    <property type="molecule type" value="Genomic_DNA"/>
</dbReference>
<name>A0A8S5MK36_9CAUD</name>